<comment type="caution">
    <text evidence="2">The sequence shown here is derived from an EMBL/GenBank/DDBJ whole genome shotgun (WGS) entry which is preliminary data.</text>
</comment>
<dbReference type="AlphaFoldDB" id="A0A6B3LMP8"/>
<dbReference type="RefSeq" id="WP_163915090.1">
    <property type="nucleotide sequence ID" value="NZ_JAAGWD010000004.1"/>
</dbReference>
<keyword evidence="1" id="KW-1133">Transmembrane helix</keyword>
<dbReference type="EMBL" id="JAAGWD010000004">
    <property type="protein sequence ID" value="NEM98202.1"/>
    <property type="molecule type" value="Genomic_DNA"/>
</dbReference>
<protein>
    <recommendedName>
        <fullName evidence="4">SMODS-associating 2TM beta-strand rich effector domain-containing protein</fullName>
    </recommendedName>
</protein>
<keyword evidence="1" id="KW-0472">Membrane</keyword>
<accession>A0A6B3LMP8</accession>
<evidence type="ECO:0000313" key="2">
    <source>
        <dbReference type="EMBL" id="NEM98202.1"/>
    </source>
</evidence>
<dbReference type="Proteomes" id="UP000474777">
    <property type="component" value="Unassembled WGS sequence"/>
</dbReference>
<keyword evidence="3" id="KW-1185">Reference proteome</keyword>
<proteinExistence type="predicted"/>
<gene>
    <name evidence="2" type="ORF">GXP69_10880</name>
</gene>
<organism evidence="2 3">
    <name type="scientific">Pontibacter burrus</name>
    <dbReference type="NCBI Taxonomy" id="2704466"/>
    <lineage>
        <taxon>Bacteria</taxon>
        <taxon>Pseudomonadati</taxon>
        <taxon>Bacteroidota</taxon>
        <taxon>Cytophagia</taxon>
        <taxon>Cytophagales</taxon>
        <taxon>Hymenobacteraceae</taxon>
        <taxon>Pontibacter</taxon>
    </lineage>
</organism>
<feature type="transmembrane region" description="Helical" evidence="1">
    <location>
        <begin position="6"/>
        <end position="26"/>
    </location>
</feature>
<name>A0A6B3LMP8_9BACT</name>
<evidence type="ECO:0008006" key="4">
    <source>
        <dbReference type="Google" id="ProtNLM"/>
    </source>
</evidence>
<sequence>MPESFVSIFLGVFSGILTSIIIWAFVKLFRKVLIPWYQQIIYRGINISGEWTCSVDFPGGVHTDQMISLIQKGHKVQGTFITKTTAPNREGSTNSFRAIGEVFDNYVDIEYNIIDKRYIGRGSFMFKVLEGGEKLQGGLVAIDRISSNIITSESIEWTRKK</sequence>
<evidence type="ECO:0000313" key="3">
    <source>
        <dbReference type="Proteomes" id="UP000474777"/>
    </source>
</evidence>
<keyword evidence="1" id="KW-0812">Transmembrane</keyword>
<evidence type="ECO:0000256" key="1">
    <source>
        <dbReference type="SAM" id="Phobius"/>
    </source>
</evidence>
<reference evidence="2 3" key="1">
    <citation type="submission" date="2020-02" db="EMBL/GenBank/DDBJ databases">
        <authorList>
            <person name="Kim M.K."/>
        </authorList>
    </citation>
    <scope>NUCLEOTIDE SEQUENCE [LARGE SCALE GENOMIC DNA]</scope>
    <source>
        <strain evidence="2 3">BT327</strain>
    </source>
</reference>